<dbReference type="AlphaFoldDB" id="X2LC73"/>
<dbReference type="InterPro" id="IPR006311">
    <property type="entry name" value="TAT_signal"/>
</dbReference>
<dbReference type="EMBL" id="KF796601">
    <property type="protein sequence ID" value="AHN97822.1"/>
    <property type="molecule type" value="Genomic_DNA"/>
</dbReference>
<accession>X2LC73</accession>
<sequence>MSRDQDRELTRRALIKWGVAAGAALGVSQTRVLEIFDRHAGRGIAEAAAATPMKRSVHIRAVNGGLAWFTLMWPHNAIAAAAGNNPVTTWPYAATQTQKINGTGGQLTLGPNTAFASLPPDKQITAFMAGSNEAHMDPQTITRSVNGTSLFAIVAALQQVSPTLIPAIAVNGTELGSAPGAPRAAAVPSGEDIVGLFNSAASRQGGLLEKAQYAGHADLYRAHYETLAALNRAATRPTTREAYATARSAAAFLGKNLAAELAIQPSDLMAYGIDGTTPPDVAALGRVLIVTAKAFHLRLTSSIVVPGPRDDPHDAFVNIAASNAKVAALKGVLDAFMADLAGRTDPITMKPLSEDVVITIEGDTPKTPFDRTNWLDDTPANSNWMYVLGGGLLKTGWLGGVTPNQQVTGFNPTTGGSAPYDGDVQAKAAVGAVAYAVTRGDIRAVQDFTRDDISGIIK</sequence>
<proteinExistence type="predicted"/>
<evidence type="ECO:0000313" key="1">
    <source>
        <dbReference type="EMBL" id="AHN97822.1"/>
    </source>
</evidence>
<reference evidence="1" key="1">
    <citation type="submission" date="2013-10" db="EMBL/GenBank/DDBJ databases">
        <title>Functional metagenomics reveals novel beta-galactosidases not predictable from gene sequences.</title>
        <authorList>
            <person name="Cheng J."/>
            <person name="Engel K."/>
            <person name="Romantsov T."/>
            <person name="Neufeld J.D."/>
            <person name="Rose D.R."/>
            <person name="Charles T.C."/>
        </authorList>
    </citation>
    <scope>NUCLEOTIDE SEQUENCE</scope>
</reference>
<organism evidence="1">
    <name type="scientific">uncultured bacterium lac111</name>
    <dbReference type="NCBI Taxonomy" id="1447235"/>
    <lineage>
        <taxon>Bacteria</taxon>
        <taxon>environmental samples</taxon>
    </lineage>
</organism>
<name>X2LC73_9BACT</name>
<evidence type="ECO:0008006" key="2">
    <source>
        <dbReference type="Google" id="ProtNLM"/>
    </source>
</evidence>
<dbReference type="PROSITE" id="PS51318">
    <property type="entry name" value="TAT"/>
    <property type="match status" value="1"/>
</dbReference>
<protein>
    <recommendedName>
        <fullName evidence="2">DUF1501 domain-containing protein</fullName>
    </recommendedName>
</protein>